<evidence type="ECO:0000313" key="3">
    <source>
        <dbReference type="EMBL" id="RKO90153.1"/>
    </source>
</evidence>
<dbReference type="EMBL" id="KZ995700">
    <property type="protein sequence ID" value="RKO90153.1"/>
    <property type="molecule type" value="Genomic_DNA"/>
</dbReference>
<organism evidence="3 4">
    <name type="scientific">Blyttiomyces helicus</name>
    <dbReference type="NCBI Taxonomy" id="388810"/>
    <lineage>
        <taxon>Eukaryota</taxon>
        <taxon>Fungi</taxon>
        <taxon>Fungi incertae sedis</taxon>
        <taxon>Chytridiomycota</taxon>
        <taxon>Chytridiomycota incertae sedis</taxon>
        <taxon>Chytridiomycetes</taxon>
        <taxon>Chytridiomycetes incertae sedis</taxon>
        <taxon>Blyttiomyces</taxon>
    </lineage>
</organism>
<keyword evidence="4" id="KW-1185">Reference proteome</keyword>
<feature type="transmembrane region" description="Helical" evidence="2">
    <location>
        <begin position="442"/>
        <end position="459"/>
    </location>
</feature>
<evidence type="ECO:0000256" key="1">
    <source>
        <dbReference type="SAM" id="MobiDB-lite"/>
    </source>
</evidence>
<sequence>MASPLKPLPTVASTLKTFLDEPLSCTSAAISSFFTPNFTTFSWDNGSNFPPELQVSNFAPNAEGVVVNRGFQSPELPGCCMTLYTTVETGSLLGSFYSGNATVGGLKIQQAMGRTVGSSLKGVEGEGNMFMSFGNMSVTLNAIDVQGAITLVDAMSAAPSTNNSIASILSIDNIVLQIVDDSDTIIQVLNTALNPSTPFGIHVGHASDFPIPGVHLKTMIPSGTSNAASGSIPGRNLTGPSGSTNGTLTGFLRNISIQCFDPTQERYVAQYSLHPQQLQDSIFNHVQSWVTPVSIALTGSVLTLVFLLLFSDRARTRRRGIHDMEPPTLAGLRKLVGGATGNPFAQLLLVALAIALVPFVIVQWQSDSIHETCAGTAAFVSLQALDVAARRFAWGPSYFFPPSKWRAGARVGEAACVAIALATQSFYLRLVRISRVWEFSDVWVNVALWMSLLVFARVWRLVTVVDCVRAALVSVDRLDAIRDRMRWECPCESMHLCQSEKRSCTDGPSEGGEDRAEKGFTGKGGDSDDSESVSRKSNVLPPPPPSSLPRPLVAAFKSDAIFADRHFSTPSAPPAAQIDDATAWAAVDQLLYTSLDASAPPAVDVNDSDLSLSKSASLPPSPLAAAPSLLTSTIGSSTYAETLSAVFATSSTNASGSQASLIDRHHTTPSRPTYPQNWNNLVGVIAIAILIVVVVVGGFLTVREVEREADSGSKGPAAYAAAECDLPSGFSYRYWTISSRRKASTKKKNKLKNCDRLPFTPDHAQNESSIEELQPKSARAGAEGKVVE</sequence>
<feature type="region of interest" description="Disordered" evidence="1">
    <location>
        <begin position="501"/>
        <end position="550"/>
    </location>
</feature>
<keyword evidence="2" id="KW-0472">Membrane</keyword>
<proteinExistence type="predicted"/>
<feature type="region of interest" description="Disordered" evidence="1">
    <location>
        <begin position="746"/>
        <end position="788"/>
    </location>
</feature>
<accession>A0A4P9WEL4</accession>
<protein>
    <submittedName>
        <fullName evidence="3">Uncharacterized protein</fullName>
    </submittedName>
</protein>
<dbReference type="AlphaFoldDB" id="A0A4P9WEL4"/>
<reference evidence="4" key="1">
    <citation type="journal article" date="2018" name="Nat. Microbiol.">
        <title>Leveraging single-cell genomics to expand the fungal tree of life.</title>
        <authorList>
            <person name="Ahrendt S.R."/>
            <person name="Quandt C.A."/>
            <person name="Ciobanu D."/>
            <person name="Clum A."/>
            <person name="Salamov A."/>
            <person name="Andreopoulos B."/>
            <person name="Cheng J.F."/>
            <person name="Woyke T."/>
            <person name="Pelin A."/>
            <person name="Henrissat B."/>
            <person name="Reynolds N.K."/>
            <person name="Benny G.L."/>
            <person name="Smith M.E."/>
            <person name="James T.Y."/>
            <person name="Grigoriev I.V."/>
        </authorList>
    </citation>
    <scope>NUCLEOTIDE SEQUENCE [LARGE SCALE GENOMIC DNA]</scope>
</reference>
<dbReference type="Proteomes" id="UP000269721">
    <property type="component" value="Unassembled WGS sequence"/>
</dbReference>
<evidence type="ECO:0000313" key="4">
    <source>
        <dbReference type="Proteomes" id="UP000269721"/>
    </source>
</evidence>
<feature type="transmembrane region" description="Helical" evidence="2">
    <location>
        <begin position="289"/>
        <end position="310"/>
    </location>
</feature>
<name>A0A4P9WEL4_9FUNG</name>
<evidence type="ECO:0000256" key="2">
    <source>
        <dbReference type="SAM" id="Phobius"/>
    </source>
</evidence>
<keyword evidence="2" id="KW-1133">Transmembrane helix</keyword>
<feature type="transmembrane region" description="Helical" evidence="2">
    <location>
        <begin position="343"/>
        <end position="362"/>
    </location>
</feature>
<gene>
    <name evidence="3" type="ORF">BDK51DRAFT_45058</name>
</gene>
<feature type="transmembrane region" description="Helical" evidence="2">
    <location>
        <begin position="681"/>
        <end position="702"/>
    </location>
</feature>
<keyword evidence="2" id="KW-0812">Transmembrane</keyword>